<keyword evidence="4" id="KW-1185">Reference proteome</keyword>
<evidence type="ECO:0000256" key="2">
    <source>
        <dbReference type="SAM" id="Phobius"/>
    </source>
</evidence>
<evidence type="ECO:0000256" key="1">
    <source>
        <dbReference type="SAM" id="MobiDB-lite"/>
    </source>
</evidence>
<proteinExistence type="predicted"/>
<feature type="compositionally biased region" description="Gly residues" evidence="1">
    <location>
        <begin position="149"/>
        <end position="160"/>
    </location>
</feature>
<comment type="caution">
    <text evidence="3">The sequence shown here is derived from an EMBL/GenBank/DDBJ whole genome shotgun (WGS) entry which is preliminary data.</text>
</comment>
<keyword evidence="2" id="KW-1133">Transmembrane helix</keyword>
<dbReference type="OrthoDB" id="264874at2"/>
<feature type="region of interest" description="Disordered" evidence="1">
    <location>
        <begin position="76"/>
        <end position="105"/>
    </location>
</feature>
<sequence>MRFSPLTSTISSPVASNVPEPVMKLTFFDRLSAGMIAFVLGLILVVIAIVIWWATTRPPRQTFLVPMEMVEIAGGAEDGAPDETLKVESPEDPAENPSPNEEVLDEQELTEVVDNVVELADQATQQAQQVNAVSTDASGTPGSADGTGRRGLGNGPGTGGIPNEQRWFIRYSDEASISEYAKQLDYFGIEMGALLPSGQLVLLSGMSGTPRKVTKSSGKGETRLYMTWQAGNRKAADAELFKRAGVDVSDAILFHFYPKKTEQLLLQTEYEYAKRNAKEIRRTYFVVTRKGSGYNFVVTRQTYLR</sequence>
<dbReference type="EMBL" id="SIHI01000001">
    <property type="protein sequence ID" value="TWT58633.1"/>
    <property type="molecule type" value="Genomic_DNA"/>
</dbReference>
<accession>A0A5C5X8L9</accession>
<keyword evidence="2" id="KW-0472">Membrane</keyword>
<reference evidence="3 4" key="1">
    <citation type="submission" date="2019-02" db="EMBL/GenBank/DDBJ databases">
        <title>Deep-cultivation of Planctomycetes and their phenomic and genomic characterization uncovers novel biology.</title>
        <authorList>
            <person name="Wiegand S."/>
            <person name="Jogler M."/>
            <person name="Boedeker C."/>
            <person name="Pinto D."/>
            <person name="Vollmers J."/>
            <person name="Rivas-Marin E."/>
            <person name="Kohn T."/>
            <person name="Peeters S.H."/>
            <person name="Heuer A."/>
            <person name="Rast P."/>
            <person name="Oberbeckmann S."/>
            <person name="Bunk B."/>
            <person name="Jeske O."/>
            <person name="Meyerdierks A."/>
            <person name="Storesund J.E."/>
            <person name="Kallscheuer N."/>
            <person name="Luecker S."/>
            <person name="Lage O.M."/>
            <person name="Pohl T."/>
            <person name="Merkel B.J."/>
            <person name="Hornburger P."/>
            <person name="Mueller R.-W."/>
            <person name="Bruemmer F."/>
            <person name="Labrenz M."/>
            <person name="Spormann A.M."/>
            <person name="Op Den Camp H."/>
            <person name="Overmann J."/>
            <person name="Amann R."/>
            <person name="Jetten M.S.M."/>
            <person name="Mascher T."/>
            <person name="Medema M.H."/>
            <person name="Devos D.P."/>
            <person name="Kaster A.-K."/>
            <person name="Ovreas L."/>
            <person name="Rohde M."/>
            <person name="Galperin M.Y."/>
            <person name="Jogler C."/>
        </authorList>
    </citation>
    <scope>NUCLEOTIDE SEQUENCE [LARGE SCALE GENOMIC DNA]</scope>
    <source>
        <strain evidence="3 4">KOR42</strain>
    </source>
</reference>
<keyword evidence="2" id="KW-0812">Transmembrane</keyword>
<gene>
    <name evidence="3" type="ORF">KOR42_20150</name>
</gene>
<feature type="compositionally biased region" description="Polar residues" evidence="1">
    <location>
        <begin position="130"/>
        <end position="141"/>
    </location>
</feature>
<organism evidence="3 4">
    <name type="scientific">Thalassoglobus neptunius</name>
    <dbReference type="NCBI Taxonomy" id="1938619"/>
    <lineage>
        <taxon>Bacteria</taxon>
        <taxon>Pseudomonadati</taxon>
        <taxon>Planctomycetota</taxon>
        <taxon>Planctomycetia</taxon>
        <taxon>Planctomycetales</taxon>
        <taxon>Planctomycetaceae</taxon>
        <taxon>Thalassoglobus</taxon>
    </lineage>
</organism>
<feature type="transmembrane region" description="Helical" evidence="2">
    <location>
        <begin position="32"/>
        <end position="54"/>
    </location>
</feature>
<name>A0A5C5X8L9_9PLAN</name>
<evidence type="ECO:0000313" key="3">
    <source>
        <dbReference type="EMBL" id="TWT58633.1"/>
    </source>
</evidence>
<dbReference type="Proteomes" id="UP000317243">
    <property type="component" value="Unassembled WGS sequence"/>
</dbReference>
<dbReference type="AlphaFoldDB" id="A0A5C5X8L9"/>
<evidence type="ECO:0000313" key="4">
    <source>
        <dbReference type="Proteomes" id="UP000317243"/>
    </source>
</evidence>
<protein>
    <submittedName>
        <fullName evidence="3">Uncharacterized protein</fullName>
    </submittedName>
</protein>
<feature type="region of interest" description="Disordered" evidence="1">
    <location>
        <begin position="128"/>
        <end position="161"/>
    </location>
</feature>